<dbReference type="GeneID" id="63820034"/>
<gene>
    <name evidence="2" type="ORF">LAESUDRAFT_572850</name>
</gene>
<proteinExistence type="predicted"/>
<dbReference type="RefSeq" id="XP_040766818.1">
    <property type="nucleotide sequence ID" value="XM_040903003.1"/>
</dbReference>
<evidence type="ECO:0008006" key="4">
    <source>
        <dbReference type="Google" id="ProtNLM"/>
    </source>
</evidence>
<evidence type="ECO:0000256" key="1">
    <source>
        <dbReference type="SAM" id="SignalP"/>
    </source>
</evidence>
<dbReference type="InParanoid" id="A0A165FJS5"/>
<dbReference type="EMBL" id="KV427613">
    <property type="protein sequence ID" value="KZT09078.1"/>
    <property type="molecule type" value="Genomic_DNA"/>
</dbReference>
<sequence>MFRISFGLQILLLLSHYLLLQHAAGPLGPLFETSLSLAQIITVLLPLDTVCDETSHRYLSMGQHRWTAVGLVIHLRVHGLLFEKWLLCPIH</sequence>
<organism evidence="2 3">
    <name type="scientific">Laetiporus sulphureus 93-53</name>
    <dbReference type="NCBI Taxonomy" id="1314785"/>
    <lineage>
        <taxon>Eukaryota</taxon>
        <taxon>Fungi</taxon>
        <taxon>Dikarya</taxon>
        <taxon>Basidiomycota</taxon>
        <taxon>Agaricomycotina</taxon>
        <taxon>Agaricomycetes</taxon>
        <taxon>Polyporales</taxon>
        <taxon>Laetiporus</taxon>
    </lineage>
</organism>
<name>A0A165FJS5_9APHY</name>
<keyword evidence="1" id="KW-0732">Signal</keyword>
<dbReference type="Proteomes" id="UP000076871">
    <property type="component" value="Unassembled WGS sequence"/>
</dbReference>
<reference evidence="2 3" key="1">
    <citation type="journal article" date="2016" name="Mol. Biol. Evol.">
        <title>Comparative Genomics of Early-Diverging Mushroom-Forming Fungi Provides Insights into the Origins of Lignocellulose Decay Capabilities.</title>
        <authorList>
            <person name="Nagy L.G."/>
            <person name="Riley R."/>
            <person name="Tritt A."/>
            <person name="Adam C."/>
            <person name="Daum C."/>
            <person name="Floudas D."/>
            <person name="Sun H."/>
            <person name="Yadav J.S."/>
            <person name="Pangilinan J."/>
            <person name="Larsson K.H."/>
            <person name="Matsuura K."/>
            <person name="Barry K."/>
            <person name="Labutti K."/>
            <person name="Kuo R."/>
            <person name="Ohm R.A."/>
            <person name="Bhattacharya S.S."/>
            <person name="Shirouzu T."/>
            <person name="Yoshinaga Y."/>
            <person name="Martin F.M."/>
            <person name="Grigoriev I.V."/>
            <person name="Hibbett D.S."/>
        </authorList>
    </citation>
    <scope>NUCLEOTIDE SEQUENCE [LARGE SCALE GENOMIC DNA]</scope>
    <source>
        <strain evidence="2 3">93-53</strain>
    </source>
</reference>
<feature type="chain" id="PRO_5007857798" description="Secreted protein" evidence="1">
    <location>
        <begin position="24"/>
        <end position="91"/>
    </location>
</feature>
<protein>
    <recommendedName>
        <fullName evidence="4">Secreted protein</fullName>
    </recommendedName>
</protein>
<keyword evidence="3" id="KW-1185">Reference proteome</keyword>
<accession>A0A165FJS5</accession>
<evidence type="ECO:0000313" key="2">
    <source>
        <dbReference type="EMBL" id="KZT09078.1"/>
    </source>
</evidence>
<evidence type="ECO:0000313" key="3">
    <source>
        <dbReference type="Proteomes" id="UP000076871"/>
    </source>
</evidence>
<dbReference type="AlphaFoldDB" id="A0A165FJS5"/>
<feature type="signal peptide" evidence="1">
    <location>
        <begin position="1"/>
        <end position="23"/>
    </location>
</feature>